<dbReference type="Gene3D" id="1.10.418.10">
    <property type="entry name" value="Calponin-like domain"/>
    <property type="match status" value="1"/>
</dbReference>
<evidence type="ECO:0000256" key="1">
    <source>
        <dbReference type="SAM" id="MobiDB-lite"/>
    </source>
</evidence>
<evidence type="ECO:0000313" key="4">
    <source>
        <dbReference type="Proteomes" id="UP000799778"/>
    </source>
</evidence>
<dbReference type="Proteomes" id="UP000799778">
    <property type="component" value="Unassembled WGS sequence"/>
</dbReference>
<feature type="compositionally biased region" description="Low complexity" evidence="1">
    <location>
        <begin position="173"/>
        <end position="190"/>
    </location>
</feature>
<dbReference type="PRINTS" id="PR00888">
    <property type="entry name" value="SM22CALPONIN"/>
</dbReference>
<feature type="compositionally biased region" description="Basic and acidic residues" evidence="1">
    <location>
        <begin position="489"/>
        <end position="499"/>
    </location>
</feature>
<dbReference type="GO" id="GO:0007015">
    <property type="term" value="P:actin filament organization"/>
    <property type="evidence" value="ECO:0007669"/>
    <property type="project" value="TreeGrafter"/>
</dbReference>
<dbReference type="GO" id="GO:0015629">
    <property type="term" value="C:actin cytoskeleton"/>
    <property type="evidence" value="ECO:0007669"/>
    <property type="project" value="TreeGrafter"/>
</dbReference>
<feature type="domain" description="Calponin-homology (CH)" evidence="2">
    <location>
        <begin position="21"/>
        <end position="127"/>
    </location>
</feature>
<dbReference type="Pfam" id="PF00307">
    <property type="entry name" value="CH"/>
    <property type="match status" value="1"/>
</dbReference>
<feature type="compositionally biased region" description="Basic and acidic residues" evidence="1">
    <location>
        <begin position="599"/>
        <end position="628"/>
    </location>
</feature>
<evidence type="ECO:0000313" key="3">
    <source>
        <dbReference type="EMBL" id="KAF2020963.1"/>
    </source>
</evidence>
<accession>A0A6A5Y6W2</accession>
<dbReference type="CDD" id="cd21210">
    <property type="entry name" value="CH_SCP1-like"/>
    <property type="match status" value="1"/>
</dbReference>
<feature type="compositionally biased region" description="Basic and acidic residues" evidence="1">
    <location>
        <begin position="415"/>
        <end position="452"/>
    </location>
</feature>
<proteinExistence type="predicted"/>
<dbReference type="RefSeq" id="XP_033389302.1">
    <property type="nucleotide sequence ID" value="XM_033526508.1"/>
</dbReference>
<feature type="region of interest" description="Disordered" evidence="1">
    <location>
        <begin position="134"/>
        <end position="232"/>
    </location>
</feature>
<feature type="compositionally biased region" description="Polar residues" evidence="1">
    <location>
        <begin position="390"/>
        <end position="401"/>
    </location>
</feature>
<feature type="compositionally biased region" description="Pro residues" evidence="1">
    <location>
        <begin position="513"/>
        <end position="525"/>
    </location>
</feature>
<evidence type="ECO:0000259" key="2">
    <source>
        <dbReference type="PROSITE" id="PS50021"/>
    </source>
</evidence>
<reference evidence="3" key="1">
    <citation type="journal article" date="2020" name="Stud. Mycol.">
        <title>101 Dothideomycetes genomes: a test case for predicting lifestyles and emergence of pathogens.</title>
        <authorList>
            <person name="Haridas S."/>
            <person name="Albert R."/>
            <person name="Binder M."/>
            <person name="Bloem J."/>
            <person name="Labutti K."/>
            <person name="Salamov A."/>
            <person name="Andreopoulos B."/>
            <person name="Baker S."/>
            <person name="Barry K."/>
            <person name="Bills G."/>
            <person name="Bluhm B."/>
            <person name="Cannon C."/>
            <person name="Castanera R."/>
            <person name="Culley D."/>
            <person name="Daum C."/>
            <person name="Ezra D."/>
            <person name="Gonzalez J."/>
            <person name="Henrissat B."/>
            <person name="Kuo A."/>
            <person name="Liang C."/>
            <person name="Lipzen A."/>
            <person name="Lutzoni F."/>
            <person name="Magnuson J."/>
            <person name="Mondo S."/>
            <person name="Nolan M."/>
            <person name="Ohm R."/>
            <person name="Pangilinan J."/>
            <person name="Park H.-J."/>
            <person name="Ramirez L."/>
            <person name="Alfaro M."/>
            <person name="Sun H."/>
            <person name="Tritt A."/>
            <person name="Yoshinaga Y."/>
            <person name="Zwiers L.-H."/>
            <person name="Turgeon B."/>
            <person name="Goodwin S."/>
            <person name="Spatafora J."/>
            <person name="Crous P."/>
            <person name="Grigoriev I."/>
        </authorList>
    </citation>
    <scope>NUCLEOTIDE SEQUENCE</scope>
    <source>
        <strain evidence="3">CBS 175.79</strain>
    </source>
</reference>
<dbReference type="SUPFAM" id="SSF47576">
    <property type="entry name" value="Calponin-homology domain, CH-domain"/>
    <property type="match status" value="1"/>
</dbReference>
<gene>
    <name evidence="3" type="ORF">BU24DRAFT_416634</name>
</gene>
<dbReference type="GO" id="GO:0051015">
    <property type="term" value="F:actin filament binding"/>
    <property type="evidence" value="ECO:0007669"/>
    <property type="project" value="TreeGrafter"/>
</dbReference>
<dbReference type="OrthoDB" id="21595at2759"/>
<protein>
    <recommendedName>
        <fullName evidence="2">Calponin-homology (CH) domain-containing protein</fullName>
    </recommendedName>
</protein>
<sequence length="673" mass="75958">MASVTSLDQDMKKLRMGRYTPQAANEARSWIEDTLGERLPAGDLLDALKDGTALCKLANLAIPNPGVKFKKSPMPFIQMENISHFLRACEQPPLNMPSHDRFLTVDLYESKDPAQVLQCLSAFSRVAHGINPSNFPTTIGPKRSGGGPLSPSTTGATGYGNAGSLNSPGFGRSRGPSTTSNTSGSTTFNPLARPSADRALSPSLTGGSNSSKTSNGIPKSPPGSVSSWSRRTDEGVTAPAWNIHQYGYMGGASQGNQGISFGARRQITSAGPHVPNLAEKERIRKEKAAEEERLRVAGEEAEHKRRVEREAEEERQRIEEEQRWEEETRKQREAKQERLDQQKREWEEQERQWKLEEEQRQREEREEQQRLDSENRRRRAGSDARLRGQYLSQYQSEQTSKPRSRRNSQADPEANAERERIKDLERQLEEAKERERQYQRERDDRHKDDERRKVRSRSKSRTRERSRSRPRPPPRAPSPQDSQVSWANADEREYLRKQWTDNQKTPARTLPEPVAPSLPARPLPEPTTSSARPLPDPASYAKSNRTDRYLASNPAPVAPKPASHIPPELTSTSERAAEDARRTASQTKTKAGGWASKSLLEREMERERERQREWEDAQKALQNTERDPNAGTGEGQSWDVNQYGYMGGDNQNKVGNGISFGGRRQILGPRPPR</sequence>
<dbReference type="EMBL" id="ML978066">
    <property type="protein sequence ID" value="KAF2020963.1"/>
    <property type="molecule type" value="Genomic_DNA"/>
</dbReference>
<dbReference type="PANTHER" id="PTHR47385:SF14">
    <property type="entry name" value="TRANSGELIN"/>
    <property type="match status" value="1"/>
</dbReference>
<keyword evidence="4" id="KW-1185">Reference proteome</keyword>
<dbReference type="PROSITE" id="PS50021">
    <property type="entry name" value="CH"/>
    <property type="match status" value="1"/>
</dbReference>
<dbReference type="InterPro" id="IPR050606">
    <property type="entry name" value="Calponin-like"/>
</dbReference>
<feature type="compositionally biased region" description="Basic and acidic residues" evidence="1">
    <location>
        <begin position="278"/>
        <end position="386"/>
    </location>
</feature>
<feature type="region of interest" description="Disordered" evidence="1">
    <location>
        <begin position="270"/>
        <end position="673"/>
    </location>
</feature>
<dbReference type="GeneID" id="54283905"/>
<dbReference type="PANTHER" id="PTHR47385">
    <property type="entry name" value="CALPONIN"/>
    <property type="match status" value="1"/>
</dbReference>
<feature type="compositionally biased region" description="Low complexity" evidence="1">
    <location>
        <begin position="203"/>
        <end position="216"/>
    </location>
</feature>
<dbReference type="InterPro" id="IPR001715">
    <property type="entry name" value="CH_dom"/>
</dbReference>
<dbReference type="InterPro" id="IPR003096">
    <property type="entry name" value="SM22_calponin"/>
</dbReference>
<name>A0A6A5Y6W2_9PLEO</name>
<dbReference type="AlphaFoldDB" id="A0A6A5Y6W2"/>
<organism evidence="3 4">
    <name type="scientific">Aaosphaeria arxii CBS 175.79</name>
    <dbReference type="NCBI Taxonomy" id="1450172"/>
    <lineage>
        <taxon>Eukaryota</taxon>
        <taxon>Fungi</taxon>
        <taxon>Dikarya</taxon>
        <taxon>Ascomycota</taxon>
        <taxon>Pezizomycotina</taxon>
        <taxon>Dothideomycetes</taxon>
        <taxon>Pleosporomycetidae</taxon>
        <taxon>Pleosporales</taxon>
        <taxon>Pleosporales incertae sedis</taxon>
        <taxon>Aaosphaeria</taxon>
    </lineage>
</organism>
<dbReference type="SMART" id="SM00033">
    <property type="entry name" value="CH"/>
    <property type="match status" value="1"/>
</dbReference>
<dbReference type="InterPro" id="IPR036872">
    <property type="entry name" value="CH_dom_sf"/>
</dbReference>